<feature type="domain" description="Radical SAM core" evidence="6">
    <location>
        <begin position="24"/>
        <end position="105"/>
    </location>
</feature>
<accession>A0A2H0KKQ3</accession>
<organism evidence="7 8">
    <name type="scientific">Candidatus Roizmanbacteria bacterium CG11_big_fil_rev_8_21_14_0_20_37_16</name>
    <dbReference type="NCBI Taxonomy" id="1974857"/>
    <lineage>
        <taxon>Bacteria</taxon>
        <taxon>Candidatus Roizmaniibacteriota</taxon>
    </lineage>
</organism>
<name>A0A2H0KKQ3_9BACT</name>
<dbReference type="InterPro" id="IPR058240">
    <property type="entry name" value="rSAM_sf"/>
</dbReference>
<dbReference type="Pfam" id="PF04055">
    <property type="entry name" value="Radical_SAM"/>
    <property type="match status" value="1"/>
</dbReference>
<dbReference type="GO" id="GO:0046872">
    <property type="term" value="F:metal ion binding"/>
    <property type="evidence" value="ECO:0007669"/>
    <property type="project" value="UniProtKB-KW"/>
</dbReference>
<dbReference type="SUPFAM" id="SSF102114">
    <property type="entry name" value="Radical SAM enzymes"/>
    <property type="match status" value="1"/>
</dbReference>
<evidence type="ECO:0000256" key="5">
    <source>
        <dbReference type="ARBA" id="ARBA00023014"/>
    </source>
</evidence>
<dbReference type="InterPro" id="IPR023404">
    <property type="entry name" value="rSAM_horseshoe"/>
</dbReference>
<feature type="non-terminal residue" evidence="7">
    <location>
        <position position="105"/>
    </location>
</feature>
<keyword evidence="3" id="KW-0479">Metal-binding</keyword>
<comment type="caution">
    <text evidence="7">The sequence shown here is derived from an EMBL/GenBank/DDBJ whole genome shotgun (WGS) entry which is preliminary data.</text>
</comment>
<dbReference type="Proteomes" id="UP000229497">
    <property type="component" value="Unassembled WGS sequence"/>
</dbReference>
<dbReference type="GO" id="GO:0002926">
    <property type="term" value="P:tRNA wobble base 5-methoxycarbonylmethyl-2-thiouridinylation"/>
    <property type="evidence" value="ECO:0007669"/>
    <property type="project" value="TreeGrafter"/>
</dbReference>
<dbReference type="Gene3D" id="3.80.30.20">
    <property type="entry name" value="tm_1862 like domain"/>
    <property type="match status" value="1"/>
</dbReference>
<dbReference type="EMBL" id="PCVK01000035">
    <property type="protein sequence ID" value="PIQ71806.1"/>
    <property type="molecule type" value="Genomic_DNA"/>
</dbReference>
<keyword evidence="4" id="KW-0408">Iron</keyword>
<reference evidence="7 8" key="1">
    <citation type="submission" date="2017-09" db="EMBL/GenBank/DDBJ databases">
        <title>Depth-based differentiation of microbial function through sediment-hosted aquifers and enrichment of novel symbionts in the deep terrestrial subsurface.</title>
        <authorList>
            <person name="Probst A.J."/>
            <person name="Ladd B."/>
            <person name="Jarett J.K."/>
            <person name="Geller-Mcgrath D.E."/>
            <person name="Sieber C.M."/>
            <person name="Emerson J.B."/>
            <person name="Anantharaman K."/>
            <person name="Thomas B.C."/>
            <person name="Malmstrom R."/>
            <person name="Stieglmeier M."/>
            <person name="Klingl A."/>
            <person name="Woyke T."/>
            <person name="Ryan C.M."/>
            <person name="Banfield J.F."/>
        </authorList>
    </citation>
    <scope>NUCLEOTIDE SEQUENCE [LARGE SCALE GENOMIC DNA]</scope>
    <source>
        <strain evidence="7">CG11_big_fil_rev_8_21_14_0_20_37_16</strain>
    </source>
</reference>
<evidence type="ECO:0000313" key="7">
    <source>
        <dbReference type="EMBL" id="PIQ71806.1"/>
    </source>
</evidence>
<evidence type="ECO:0000256" key="3">
    <source>
        <dbReference type="ARBA" id="ARBA00022723"/>
    </source>
</evidence>
<dbReference type="GO" id="GO:0005737">
    <property type="term" value="C:cytoplasm"/>
    <property type="evidence" value="ECO:0007669"/>
    <property type="project" value="TreeGrafter"/>
</dbReference>
<dbReference type="AlphaFoldDB" id="A0A2H0KKQ3"/>
<evidence type="ECO:0000256" key="1">
    <source>
        <dbReference type="ARBA" id="ARBA00022485"/>
    </source>
</evidence>
<protein>
    <submittedName>
        <fullName evidence="7">tRNA uridine(34) 5-carboxymethylaminomethyl modification radical SAM/GNAT enzyme Elp3</fullName>
    </submittedName>
</protein>
<keyword evidence="1" id="KW-0004">4Fe-4S</keyword>
<dbReference type="InterPro" id="IPR039661">
    <property type="entry name" value="ELP3"/>
</dbReference>
<evidence type="ECO:0000313" key="8">
    <source>
        <dbReference type="Proteomes" id="UP000229497"/>
    </source>
</evidence>
<dbReference type="InterPro" id="IPR007197">
    <property type="entry name" value="rSAM"/>
</dbReference>
<gene>
    <name evidence="7" type="ORF">COV87_01250</name>
</gene>
<dbReference type="GO" id="GO:0003824">
    <property type="term" value="F:catalytic activity"/>
    <property type="evidence" value="ECO:0007669"/>
    <property type="project" value="InterPro"/>
</dbReference>
<dbReference type="PANTHER" id="PTHR11135">
    <property type="entry name" value="HISTONE ACETYLTRANSFERASE-RELATED"/>
    <property type="match status" value="1"/>
</dbReference>
<keyword evidence="5" id="KW-0411">Iron-sulfur</keyword>
<keyword evidence="2" id="KW-0949">S-adenosyl-L-methionine</keyword>
<proteinExistence type="predicted"/>
<sequence>MLKSGSANHLSSLTLEKAQIQNETAPSRIIGINIETRPDYINNEEIRYLRKLGVTHVELGVQTLSDEIYKIIKRGHATAAVAKATQMLKDAGFKIGYHLMLNLPG</sequence>
<evidence type="ECO:0000259" key="6">
    <source>
        <dbReference type="Pfam" id="PF04055"/>
    </source>
</evidence>
<evidence type="ECO:0000256" key="4">
    <source>
        <dbReference type="ARBA" id="ARBA00023004"/>
    </source>
</evidence>
<evidence type="ECO:0000256" key="2">
    <source>
        <dbReference type="ARBA" id="ARBA00022691"/>
    </source>
</evidence>
<dbReference type="PANTHER" id="PTHR11135:SF0">
    <property type="entry name" value="ELONGATOR COMPLEX PROTEIN 3"/>
    <property type="match status" value="1"/>
</dbReference>
<dbReference type="GO" id="GO:0051539">
    <property type="term" value="F:4 iron, 4 sulfur cluster binding"/>
    <property type="evidence" value="ECO:0007669"/>
    <property type="project" value="UniProtKB-KW"/>
</dbReference>